<organism evidence="1 2">
    <name type="scientific">Leptospira weilii serovar Topaz str. LT2116</name>
    <dbReference type="NCBI Taxonomy" id="1088540"/>
    <lineage>
        <taxon>Bacteria</taxon>
        <taxon>Pseudomonadati</taxon>
        <taxon>Spirochaetota</taxon>
        <taxon>Spirochaetia</taxon>
        <taxon>Leptospirales</taxon>
        <taxon>Leptospiraceae</taxon>
        <taxon>Leptospira</taxon>
    </lineage>
</organism>
<protein>
    <submittedName>
        <fullName evidence="1">Uncharacterized protein</fullName>
    </submittedName>
</protein>
<name>M3FST1_9LEPT</name>
<evidence type="ECO:0000313" key="1">
    <source>
        <dbReference type="EMBL" id="EMF83347.1"/>
    </source>
</evidence>
<dbReference type="AlphaFoldDB" id="M3FST1"/>
<dbReference type="Proteomes" id="UP000011770">
    <property type="component" value="Unassembled WGS sequence"/>
</dbReference>
<sequence length="70" mass="8279">MTNLFRKLEYWNLPLKSRDSRFDLIFENRCTFAKPTAYFRVSFLRGRVVTFVSRTQNRNKKGAGKAPNAF</sequence>
<dbReference type="EMBL" id="AHOR02000013">
    <property type="protein sequence ID" value="EMF83347.1"/>
    <property type="molecule type" value="Genomic_DNA"/>
</dbReference>
<reference evidence="1 2" key="1">
    <citation type="submission" date="2013-01" db="EMBL/GenBank/DDBJ databases">
        <authorList>
            <person name="Harkins D.M."/>
            <person name="Durkin A.S."/>
            <person name="Brinkac L.M."/>
            <person name="Haft D.H."/>
            <person name="Selengut J.D."/>
            <person name="Sanka R."/>
            <person name="DePew J."/>
            <person name="Purushe J."/>
            <person name="Tulsiani S.M."/>
            <person name="Graham G.C."/>
            <person name="Burns M.-A."/>
            <person name="Dohnt M.F."/>
            <person name="Smythe L.D."/>
            <person name="McKay D.B."/>
            <person name="Craig S.B."/>
            <person name="Vinetz J.M."/>
            <person name="Sutton G.G."/>
            <person name="Nierman W.C."/>
            <person name="Fouts D.E."/>
        </authorList>
    </citation>
    <scope>NUCLEOTIDE SEQUENCE [LARGE SCALE GENOMIC DNA]</scope>
    <source>
        <strain evidence="1 2">LT2116</strain>
    </source>
</reference>
<evidence type="ECO:0000313" key="2">
    <source>
        <dbReference type="Proteomes" id="UP000011770"/>
    </source>
</evidence>
<comment type="caution">
    <text evidence="1">The sequence shown here is derived from an EMBL/GenBank/DDBJ whole genome shotgun (WGS) entry which is preliminary data.</text>
</comment>
<proteinExistence type="predicted"/>
<accession>M3FST1</accession>
<gene>
    <name evidence="1" type="ORF">LEP1GSC188_1979</name>
</gene>